<keyword evidence="4 11" id="KW-0347">Helicase</keyword>
<dbReference type="AlphaFoldDB" id="N6ZHE0"/>
<dbReference type="InterPro" id="IPR041679">
    <property type="entry name" value="DNA2/NAM7-like_C"/>
</dbReference>
<dbReference type="GO" id="GO:0005524">
    <property type="term" value="F:ATP binding"/>
    <property type="evidence" value="ECO:0007669"/>
    <property type="project" value="UniProtKB-KW"/>
</dbReference>
<feature type="domain" description="DUF3320" evidence="7">
    <location>
        <begin position="658"/>
        <end position="703"/>
    </location>
</feature>
<dbReference type="PANTHER" id="PTHR43788:SF8">
    <property type="entry name" value="DNA-BINDING PROTEIN SMUBP-2"/>
    <property type="match status" value="1"/>
</dbReference>
<dbReference type="Pfam" id="PF11784">
    <property type="entry name" value="DUF3320"/>
    <property type="match status" value="1"/>
</dbReference>
<dbReference type="InterPro" id="IPR049468">
    <property type="entry name" value="Restrct_endonuc-II-like_dom"/>
</dbReference>
<evidence type="ECO:0000313" key="12">
    <source>
        <dbReference type="Proteomes" id="UP000013047"/>
    </source>
</evidence>
<feature type="compositionally biased region" description="Basic and acidic residues" evidence="6">
    <location>
        <begin position="574"/>
        <end position="598"/>
    </location>
</feature>
<dbReference type="Pfam" id="PF13087">
    <property type="entry name" value="AAA_12"/>
    <property type="match status" value="1"/>
</dbReference>
<comment type="caution">
    <text evidence="11">The sequence shown here is derived from an EMBL/GenBank/DDBJ whole genome shotgun (WGS) entry which is preliminary data.</text>
</comment>
<dbReference type="Proteomes" id="UP000013047">
    <property type="component" value="Unassembled WGS sequence"/>
</dbReference>
<dbReference type="Gene3D" id="3.40.960.10">
    <property type="entry name" value="VSR Endonuclease"/>
    <property type="match status" value="1"/>
</dbReference>
<evidence type="ECO:0000256" key="6">
    <source>
        <dbReference type="SAM" id="MobiDB-lite"/>
    </source>
</evidence>
<dbReference type="GO" id="GO:0016787">
    <property type="term" value="F:hydrolase activity"/>
    <property type="evidence" value="ECO:0007669"/>
    <property type="project" value="UniProtKB-KW"/>
</dbReference>
<dbReference type="InterPro" id="IPR047187">
    <property type="entry name" value="SF1_C_Upf1"/>
</dbReference>
<dbReference type="Pfam" id="PF13086">
    <property type="entry name" value="AAA_11"/>
    <property type="match status" value="1"/>
</dbReference>
<feature type="region of interest" description="Disordered" evidence="6">
    <location>
        <begin position="563"/>
        <end position="598"/>
    </location>
</feature>
<evidence type="ECO:0000313" key="11">
    <source>
        <dbReference type="EMBL" id="ENO91559.1"/>
    </source>
</evidence>
<dbReference type="Pfam" id="PF18741">
    <property type="entry name" value="MTES_1575"/>
    <property type="match status" value="1"/>
</dbReference>
<accession>N6ZHE0</accession>
<evidence type="ECO:0000256" key="4">
    <source>
        <dbReference type="ARBA" id="ARBA00022806"/>
    </source>
</evidence>
<dbReference type="InterPro" id="IPR050534">
    <property type="entry name" value="Coronavir_polyprotein_1ab"/>
</dbReference>
<evidence type="ECO:0000259" key="10">
    <source>
        <dbReference type="Pfam" id="PF18741"/>
    </source>
</evidence>
<feature type="domain" description="Restriction endonuclease type II-like" evidence="10">
    <location>
        <begin position="452"/>
        <end position="549"/>
    </location>
</feature>
<sequence length="804" mass="87523">MHALRVGRLEAARATEEFRYACAEARWNAARRARPELDALPALDRHALVGLFRTLEKERLEATRKLVLSRHFEQMPRGTVGEMGVIRGEIGRKRGHKPVRWVMKNAGAMVQRIKPVMLMSPISVAQFLPPGSVAFDLLVIDEASQIRPEDALGVIARARQIVVVGDQKQLPPTSFFDRLADDDADNDFDEDDALPAGATAADMESILSLCEARGLRQRMLEWHYRSRAPSLIRVSNAEFYGDRLVLPPSPLQLDPDYGLKFRRVPGVYARGGSGLGRQGTNRIEAEAVVRAMAEHARAWPELSLGVVAFSKAQADMLTEVLELERRRDPVLDALLREGGAEDVFVKNIENVQGDERDVILISVGYGPQQAGGRLEAMTFGPINGEGGERRLNVLFSRARVRCEVFASFEPGDIDPGRVSREGPRVLKRFLEFAQSGILDERVATGLGADSPFEEDVAAAIRALGYLADPQVGTAGFRIDVGVRHPERPGQYLVAVECDGAAYHRAIWARERDRLRQDILENLGWRFHRIWSTDWFHHRAREIERLRSALEAARAATANGIRVRGANHGAGRAQPHGEARVAARGEAREGQLDGRRDDSLAGTHAMTRDAATADAAQGHPNLPPPVSPDGDASFALDHLALVAPAYVRAAPAVHSSLEPHEAPATQLAGLVAEIVAVEGPIHLDELARRITTAFGRARVGKRIAAAVEHAVGLALRHPAGLVRAGDFVMTPAQAESPPVRDRSAETGSLLKAASLPPVEIAAAAALIRAESGAIAPDELVRATARLLGFQRLGPELAEAIRQAVE</sequence>
<dbReference type="InterPro" id="IPR027417">
    <property type="entry name" value="P-loop_NTPase"/>
</dbReference>
<dbReference type="GO" id="GO:0043139">
    <property type="term" value="F:5'-3' DNA helicase activity"/>
    <property type="evidence" value="ECO:0007669"/>
    <property type="project" value="TreeGrafter"/>
</dbReference>
<keyword evidence="12" id="KW-1185">Reference proteome</keyword>
<keyword evidence="5" id="KW-0067">ATP-binding</keyword>
<dbReference type="EMBL" id="AMXF01000373">
    <property type="protein sequence ID" value="ENO91559.1"/>
    <property type="molecule type" value="Genomic_DNA"/>
</dbReference>
<name>N6ZHE0_9RHOO</name>
<keyword evidence="3" id="KW-0378">Hydrolase</keyword>
<dbReference type="SUPFAM" id="SSF52980">
    <property type="entry name" value="Restriction endonuclease-like"/>
    <property type="match status" value="1"/>
</dbReference>
<dbReference type="SUPFAM" id="SSF52540">
    <property type="entry name" value="P-loop containing nucleoside triphosphate hydrolases"/>
    <property type="match status" value="1"/>
</dbReference>
<evidence type="ECO:0000256" key="1">
    <source>
        <dbReference type="ARBA" id="ARBA00007913"/>
    </source>
</evidence>
<dbReference type="InterPro" id="IPR041677">
    <property type="entry name" value="DNA2/NAM7_AAA_11"/>
</dbReference>
<reference evidence="11 12" key="1">
    <citation type="submission" date="2012-09" db="EMBL/GenBank/DDBJ databases">
        <title>Draft Genome Sequences of 6 Strains from Genus Thauera.</title>
        <authorList>
            <person name="Liu B."/>
            <person name="Shapleigh J.P."/>
            <person name="Frostegard A.H."/>
        </authorList>
    </citation>
    <scope>NUCLEOTIDE SEQUENCE [LARGE SCALE GENOMIC DNA]</scope>
    <source>
        <strain evidence="11 12">B4P</strain>
    </source>
</reference>
<gene>
    <name evidence="11" type="ORF">C667_22459</name>
</gene>
<dbReference type="PANTHER" id="PTHR43788">
    <property type="entry name" value="DNA2/NAM7 HELICASE FAMILY MEMBER"/>
    <property type="match status" value="1"/>
</dbReference>
<evidence type="ECO:0000256" key="5">
    <source>
        <dbReference type="ARBA" id="ARBA00022840"/>
    </source>
</evidence>
<dbReference type="InterPro" id="IPR011335">
    <property type="entry name" value="Restrct_endonuc-II-like"/>
</dbReference>
<dbReference type="Gene3D" id="3.40.50.300">
    <property type="entry name" value="P-loop containing nucleotide triphosphate hydrolases"/>
    <property type="match status" value="2"/>
</dbReference>
<dbReference type="CDD" id="cd18808">
    <property type="entry name" value="SF1_C_Upf1"/>
    <property type="match status" value="1"/>
</dbReference>
<evidence type="ECO:0000256" key="2">
    <source>
        <dbReference type="ARBA" id="ARBA00022741"/>
    </source>
</evidence>
<evidence type="ECO:0000256" key="3">
    <source>
        <dbReference type="ARBA" id="ARBA00022801"/>
    </source>
</evidence>
<proteinExistence type="inferred from homology"/>
<protein>
    <submittedName>
        <fullName evidence="11">Putative DNA helicase-like protein</fullName>
    </submittedName>
</protein>
<dbReference type="FunFam" id="3.40.960.10:FF:000002">
    <property type="entry name" value="DNA helicase related protein"/>
    <property type="match status" value="1"/>
</dbReference>
<keyword evidence="2" id="KW-0547">Nucleotide-binding</keyword>
<dbReference type="InterPro" id="IPR021754">
    <property type="entry name" value="DUF3320"/>
</dbReference>
<feature type="domain" description="DNA2/NAM7 helicase-like C-terminal" evidence="9">
    <location>
        <begin position="211"/>
        <end position="405"/>
    </location>
</feature>
<organism evidence="11 12">
    <name type="scientific">Thauera phenylacetica B4P</name>
    <dbReference type="NCBI Taxonomy" id="1234382"/>
    <lineage>
        <taxon>Bacteria</taxon>
        <taxon>Pseudomonadati</taxon>
        <taxon>Pseudomonadota</taxon>
        <taxon>Betaproteobacteria</taxon>
        <taxon>Rhodocyclales</taxon>
        <taxon>Zoogloeaceae</taxon>
        <taxon>Thauera</taxon>
    </lineage>
</organism>
<evidence type="ECO:0000259" key="7">
    <source>
        <dbReference type="Pfam" id="PF11784"/>
    </source>
</evidence>
<comment type="similarity">
    <text evidence="1">Belongs to the DNA2/NAM7 helicase family.</text>
</comment>
<feature type="domain" description="DNA2/NAM7 helicase helicase" evidence="8">
    <location>
        <begin position="134"/>
        <end position="174"/>
    </location>
</feature>
<evidence type="ECO:0000259" key="8">
    <source>
        <dbReference type="Pfam" id="PF13086"/>
    </source>
</evidence>
<evidence type="ECO:0000259" key="9">
    <source>
        <dbReference type="Pfam" id="PF13087"/>
    </source>
</evidence>